<accession>A0A853C7U0</accession>
<dbReference type="EMBL" id="JACCFP010000001">
    <property type="protein sequence ID" value="NYJ03289.1"/>
    <property type="molecule type" value="Genomic_DNA"/>
</dbReference>
<reference evidence="1 2" key="1">
    <citation type="submission" date="2020-07" db="EMBL/GenBank/DDBJ databases">
        <title>Sequencing the genomes of 1000 actinobacteria strains.</title>
        <authorList>
            <person name="Klenk H.-P."/>
        </authorList>
    </citation>
    <scope>NUCLEOTIDE SEQUENCE [LARGE SCALE GENOMIC DNA]</scope>
    <source>
        <strain evidence="1 2">DSM 103833</strain>
    </source>
</reference>
<evidence type="ECO:0000313" key="2">
    <source>
        <dbReference type="Proteomes" id="UP000530424"/>
    </source>
</evidence>
<organism evidence="1 2">
    <name type="scientific">Nocardioides thalensis</name>
    <dbReference type="NCBI Taxonomy" id="1914755"/>
    <lineage>
        <taxon>Bacteria</taxon>
        <taxon>Bacillati</taxon>
        <taxon>Actinomycetota</taxon>
        <taxon>Actinomycetes</taxon>
        <taxon>Propionibacteriales</taxon>
        <taxon>Nocardioidaceae</taxon>
        <taxon>Nocardioides</taxon>
    </lineage>
</organism>
<keyword evidence="2" id="KW-1185">Reference proteome</keyword>
<sequence length="355" mass="39284">MGRAWATRVLGLFPQPAARSVFVVRRRGHPVCMTQAFPPDMPFTAADALARGVTPDRLRWLVRCGVVKQLLYGVYVPGHWEDTPATRAAAAAHVLPPHCVVSDRSAAGLHGIDVLDYAELDVTPQLEVVSIGGATRTRRMGVLGGQRELLPDEVMTLGDILVTTPERTACDLGCLRGRHRAFGAIEAFRTKFDLSQASLKRLLPRFAGRRGVIQLRELIGLSRIGADSQPESWVAIDLHDEGFPMPAAQVWVQVPGWGRAKVENAYEHLRVAVEYDGEEHHSEEPDIAHDAARREALRAAADWIIVVVRKNGFSGEGRVQWLAEFSGAYAGRAPWPTTKRIYARAPDQSYRGRRR</sequence>
<evidence type="ECO:0008006" key="3">
    <source>
        <dbReference type="Google" id="ProtNLM"/>
    </source>
</evidence>
<name>A0A853C7U0_9ACTN</name>
<comment type="caution">
    <text evidence="1">The sequence shown here is derived from an EMBL/GenBank/DDBJ whole genome shotgun (WGS) entry which is preliminary data.</text>
</comment>
<dbReference type="RefSeq" id="WP_179669553.1">
    <property type="nucleotide sequence ID" value="NZ_JACCFP010000001.1"/>
</dbReference>
<dbReference type="Proteomes" id="UP000530424">
    <property type="component" value="Unassembled WGS sequence"/>
</dbReference>
<protein>
    <recommendedName>
        <fullName evidence="3">DUF559 domain-containing protein</fullName>
    </recommendedName>
</protein>
<dbReference type="AlphaFoldDB" id="A0A853C7U0"/>
<evidence type="ECO:0000313" key="1">
    <source>
        <dbReference type="EMBL" id="NYJ03289.1"/>
    </source>
</evidence>
<proteinExistence type="predicted"/>
<gene>
    <name evidence="1" type="ORF">HNR19_003987</name>
</gene>